<name>A0A4Q9MCL8_9APHY</name>
<proteinExistence type="predicted"/>
<protein>
    <submittedName>
        <fullName evidence="1">Uncharacterized protein</fullName>
    </submittedName>
</protein>
<dbReference type="Proteomes" id="UP000292957">
    <property type="component" value="Unassembled WGS sequence"/>
</dbReference>
<sequence>MQACTIPLFRFPSIIRPLSAICPFVPSDLRHSRSCGHTAVVAAPGPSPNACASLHLPPLHAPMHPISSPCHAIISLHSVPRPYPRHPHHRHPSINCIVLVPAAR</sequence>
<reference evidence="1" key="1">
    <citation type="submission" date="2019-01" db="EMBL/GenBank/DDBJ databases">
        <title>Draft genome sequences of three monokaryotic isolates of the white-rot basidiomycete fungus Dichomitus squalens.</title>
        <authorList>
            <consortium name="DOE Joint Genome Institute"/>
            <person name="Lopez S.C."/>
            <person name="Andreopoulos B."/>
            <person name="Pangilinan J."/>
            <person name="Lipzen A."/>
            <person name="Riley R."/>
            <person name="Ahrendt S."/>
            <person name="Ng V."/>
            <person name="Barry K."/>
            <person name="Daum C."/>
            <person name="Grigoriev I.V."/>
            <person name="Hilden K.S."/>
            <person name="Makela M.R."/>
            <person name="de Vries R.P."/>
        </authorList>
    </citation>
    <scope>NUCLEOTIDE SEQUENCE [LARGE SCALE GENOMIC DNA]</scope>
    <source>
        <strain evidence="1">OM18370.1</strain>
    </source>
</reference>
<evidence type="ECO:0000313" key="1">
    <source>
        <dbReference type="EMBL" id="TBU25044.1"/>
    </source>
</evidence>
<dbReference type="EMBL" id="ML143468">
    <property type="protein sequence ID" value="TBU25044.1"/>
    <property type="molecule type" value="Genomic_DNA"/>
</dbReference>
<accession>A0A4Q9MCL8</accession>
<gene>
    <name evidence="1" type="ORF">BD311DRAFT_528277</name>
</gene>
<dbReference type="AlphaFoldDB" id="A0A4Q9MCL8"/>
<organism evidence="1">
    <name type="scientific">Dichomitus squalens</name>
    <dbReference type="NCBI Taxonomy" id="114155"/>
    <lineage>
        <taxon>Eukaryota</taxon>
        <taxon>Fungi</taxon>
        <taxon>Dikarya</taxon>
        <taxon>Basidiomycota</taxon>
        <taxon>Agaricomycotina</taxon>
        <taxon>Agaricomycetes</taxon>
        <taxon>Polyporales</taxon>
        <taxon>Polyporaceae</taxon>
        <taxon>Dichomitus</taxon>
    </lineage>
</organism>